<dbReference type="EC" id="6.3.5.-" evidence="1"/>
<evidence type="ECO:0000256" key="1">
    <source>
        <dbReference type="HAMAP-Rule" id="MF_00122"/>
    </source>
</evidence>
<accession>A0A0S4XLX3</accession>
<comment type="function">
    <text evidence="1">Allows the formation of correctly charged Asn-tRNA(Asn) or Gln-tRNA(Gln) through the transamidation of misacylated Asp-tRNA(Asn) or Glu-tRNA(Gln) in organisms which lack either or both of asparaginyl-tRNA or glutaminyl-tRNA synthetases. The reaction takes place in the presence of glutamine and ATP through an activated phospho-Asp-tRNA(Asn) or phospho-Glu-tRNA(Gln).</text>
</comment>
<organism evidence="2">
    <name type="scientific">Sulfurovum sp. enrichment culture clone C5</name>
    <dbReference type="NCBI Taxonomy" id="497650"/>
    <lineage>
        <taxon>Bacteria</taxon>
        <taxon>Pseudomonadati</taxon>
        <taxon>Campylobacterota</taxon>
        <taxon>Epsilonproteobacteria</taxon>
        <taxon>Campylobacterales</taxon>
        <taxon>Sulfurovaceae</taxon>
        <taxon>Sulfurovum</taxon>
        <taxon>environmental samples</taxon>
    </lineage>
</organism>
<dbReference type="GO" id="GO:0050567">
    <property type="term" value="F:glutaminyl-tRNA synthase (glutamine-hydrolyzing) activity"/>
    <property type="evidence" value="ECO:0007669"/>
    <property type="project" value="UniProtKB-UniRule"/>
</dbReference>
<name>A0A0S4XLX3_9BACT</name>
<evidence type="ECO:0000313" key="2">
    <source>
        <dbReference type="EMBL" id="CUV65299.1"/>
    </source>
</evidence>
<comment type="similarity">
    <text evidence="1">Belongs to the GatC family.</text>
</comment>
<dbReference type="GO" id="GO:0006450">
    <property type="term" value="P:regulation of translational fidelity"/>
    <property type="evidence" value="ECO:0007669"/>
    <property type="project" value="InterPro"/>
</dbReference>
<dbReference type="GO" id="GO:0005524">
    <property type="term" value="F:ATP binding"/>
    <property type="evidence" value="ECO:0007669"/>
    <property type="project" value="UniProtKB-KW"/>
</dbReference>
<comment type="catalytic activity">
    <reaction evidence="1">
        <text>L-aspartyl-tRNA(Asn) + L-glutamine + ATP + H2O = L-asparaginyl-tRNA(Asn) + L-glutamate + ADP + phosphate + 2 H(+)</text>
        <dbReference type="Rhea" id="RHEA:14513"/>
        <dbReference type="Rhea" id="RHEA-COMP:9674"/>
        <dbReference type="Rhea" id="RHEA-COMP:9677"/>
        <dbReference type="ChEBI" id="CHEBI:15377"/>
        <dbReference type="ChEBI" id="CHEBI:15378"/>
        <dbReference type="ChEBI" id="CHEBI:29985"/>
        <dbReference type="ChEBI" id="CHEBI:30616"/>
        <dbReference type="ChEBI" id="CHEBI:43474"/>
        <dbReference type="ChEBI" id="CHEBI:58359"/>
        <dbReference type="ChEBI" id="CHEBI:78515"/>
        <dbReference type="ChEBI" id="CHEBI:78516"/>
        <dbReference type="ChEBI" id="CHEBI:456216"/>
    </reaction>
</comment>
<dbReference type="GO" id="GO:0070681">
    <property type="term" value="P:glutaminyl-tRNAGln biosynthesis via transamidation"/>
    <property type="evidence" value="ECO:0007669"/>
    <property type="project" value="TreeGrafter"/>
</dbReference>
<dbReference type="EMBL" id="FAXN01000023">
    <property type="protein sequence ID" value="CUV65299.1"/>
    <property type="molecule type" value="Genomic_DNA"/>
</dbReference>
<dbReference type="NCBIfam" id="TIGR00135">
    <property type="entry name" value="gatC"/>
    <property type="match status" value="1"/>
</dbReference>
<dbReference type="PANTHER" id="PTHR15004:SF0">
    <property type="entry name" value="GLUTAMYL-TRNA(GLN) AMIDOTRANSFERASE SUBUNIT C, MITOCHONDRIAL"/>
    <property type="match status" value="1"/>
</dbReference>
<keyword evidence="1" id="KW-0547">Nucleotide-binding</keyword>
<comment type="catalytic activity">
    <reaction evidence="1">
        <text>L-glutamyl-tRNA(Gln) + L-glutamine + ATP + H2O = L-glutaminyl-tRNA(Gln) + L-glutamate + ADP + phosphate + H(+)</text>
        <dbReference type="Rhea" id="RHEA:17521"/>
        <dbReference type="Rhea" id="RHEA-COMP:9681"/>
        <dbReference type="Rhea" id="RHEA-COMP:9684"/>
        <dbReference type="ChEBI" id="CHEBI:15377"/>
        <dbReference type="ChEBI" id="CHEBI:15378"/>
        <dbReference type="ChEBI" id="CHEBI:29985"/>
        <dbReference type="ChEBI" id="CHEBI:30616"/>
        <dbReference type="ChEBI" id="CHEBI:43474"/>
        <dbReference type="ChEBI" id="CHEBI:58359"/>
        <dbReference type="ChEBI" id="CHEBI:78520"/>
        <dbReference type="ChEBI" id="CHEBI:78521"/>
        <dbReference type="ChEBI" id="CHEBI:456216"/>
    </reaction>
</comment>
<dbReference type="AlphaFoldDB" id="A0A0S4XLX3"/>
<keyword evidence="1 2" id="KW-0436">Ligase</keyword>
<dbReference type="Gene3D" id="1.10.20.60">
    <property type="entry name" value="Glu-tRNAGln amidotransferase C subunit, N-terminal domain"/>
    <property type="match status" value="1"/>
</dbReference>
<dbReference type="GO" id="GO:0050566">
    <property type="term" value="F:asparaginyl-tRNA synthase (glutamine-hydrolyzing) activity"/>
    <property type="evidence" value="ECO:0007669"/>
    <property type="project" value="RHEA"/>
</dbReference>
<keyword evidence="2" id="KW-0808">Transferase</keyword>
<dbReference type="InterPro" id="IPR036113">
    <property type="entry name" value="Asp/Glu-ADT_sf_sub_c"/>
</dbReference>
<dbReference type="InterPro" id="IPR003837">
    <property type="entry name" value="GatC"/>
</dbReference>
<protein>
    <recommendedName>
        <fullName evidence="1">Aspartyl/glutamyl-tRNA(Asn/Gln) amidotransferase subunit C</fullName>
        <shortName evidence="1">Asp/Glu-ADT subunit C</shortName>
        <ecNumber evidence="1">6.3.5.-</ecNumber>
    </recommendedName>
</protein>
<dbReference type="Pfam" id="PF02686">
    <property type="entry name" value="GatC"/>
    <property type="match status" value="1"/>
</dbReference>
<dbReference type="HAMAP" id="MF_00122">
    <property type="entry name" value="GatC"/>
    <property type="match status" value="1"/>
</dbReference>
<reference evidence="2" key="1">
    <citation type="submission" date="2015-11" db="EMBL/GenBank/DDBJ databases">
        <authorList>
            <person name="Zhang Y."/>
            <person name="Guo Z."/>
        </authorList>
    </citation>
    <scope>NUCLEOTIDE SEQUENCE</scope>
    <source>
        <strain evidence="2">BN30871</strain>
    </source>
</reference>
<gene>
    <name evidence="1 2" type="primary">gatC</name>
    <name evidence="2" type="ORF">BN3087_240038</name>
</gene>
<dbReference type="GO" id="GO:0006412">
    <property type="term" value="P:translation"/>
    <property type="evidence" value="ECO:0007669"/>
    <property type="project" value="UniProtKB-UniRule"/>
</dbReference>
<sequence length="96" mass="10605">MQIDISVLEKLEKLSALKVDENKKDEIVHQLSDIVAYVENLNELNTSGLDASFSTLSGGTPMRDDKTADKSEISKKILSHAPKSEDDFFVVPAILE</sequence>
<dbReference type="GO" id="GO:0016740">
    <property type="term" value="F:transferase activity"/>
    <property type="evidence" value="ECO:0007669"/>
    <property type="project" value="UniProtKB-KW"/>
</dbReference>
<proteinExistence type="inferred from homology"/>
<keyword evidence="1" id="KW-0067">ATP-binding</keyword>
<comment type="subunit">
    <text evidence="1">Heterotrimer of A, B and C subunits.</text>
</comment>
<dbReference type="PANTHER" id="PTHR15004">
    <property type="entry name" value="GLUTAMYL-TRNA(GLN) AMIDOTRANSFERASE SUBUNIT C, MITOCHONDRIAL"/>
    <property type="match status" value="1"/>
</dbReference>
<dbReference type="SUPFAM" id="SSF141000">
    <property type="entry name" value="Glu-tRNAGln amidotransferase C subunit"/>
    <property type="match status" value="1"/>
</dbReference>
<keyword evidence="1" id="KW-0648">Protein biosynthesis</keyword>